<dbReference type="EMBL" id="UINC01066224">
    <property type="protein sequence ID" value="SVB96703.1"/>
    <property type="molecule type" value="Genomic_DNA"/>
</dbReference>
<feature type="transmembrane region" description="Helical" evidence="1">
    <location>
        <begin position="79"/>
        <end position="100"/>
    </location>
</feature>
<dbReference type="AlphaFoldDB" id="A0A382ICS2"/>
<organism evidence="2">
    <name type="scientific">marine metagenome</name>
    <dbReference type="NCBI Taxonomy" id="408172"/>
    <lineage>
        <taxon>unclassified sequences</taxon>
        <taxon>metagenomes</taxon>
        <taxon>ecological metagenomes</taxon>
    </lineage>
</organism>
<reference evidence="2" key="1">
    <citation type="submission" date="2018-05" db="EMBL/GenBank/DDBJ databases">
        <authorList>
            <person name="Lanie J.A."/>
            <person name="Ng W.-L."/>
            <person name="Kazmierczak K.M."/>
            <person name="Andrzejewski T.M."/>
            <person name="Davidsen T.M."/>
            <person name="Wayne K.J."/>
            <person name="Tettelin H."/>
            <person name="Glass J.I."/>
            <person name="Rusch D."/>
            <person name="Podicherti R."/>
            <person name="Tsui H.-C.T."/>
            <person name="Winkler M.E."/>
        </authorList>
    </citation>
    <scope>NUCLEOTIDE SEQUENCE</scope>
</reference>
<gene>
    <name evidence="2" type="ORF">METZ01_LOCUS249557</name>
</gene>
<keyword evidence="1" id="KW-0472">Membrane</keyword>
<evidence type="ECO:0000313" key="2">
    <source>
        <dbReference type="EMBL" id="SVB96703.1"/>
    </source>
</evidence>
<keyword evidence="1" id="KW-0812">Transmembrane</keyword>
<proteinExistence type="predicted"/>
<feature type="transmembrane region" description="Helical" evidence="1">
    <location>
        <begin position="55"/>
        <end position="73"/>
    </location>
</feature>
<protein>
    <recommendedName>
        <fullName evidence="3">Phosphatidate cytidylyltransferase</fullName>
    </recommendedName>
</protein>
<accession>A0A382ICS2</accession>
<keyword evidence="1" id="KW-1133">Transmembrane helix</keyword>
<feature type="non-terminal residue" evidence="2">
    <location>
        <position position="110"/>
    </location>
</feature>
<feature type="transmembrane region" description="Helical" evidence="1">
    <location>
        <begin position="7"/>
        <end position="24"/>
    </location>
</feature>
<evidence type="ECO:0008006" key="3">
    <source>
        <dbReference type="Google" id="ProtNLM"/>
    </source>
</evidence>
<name>A0A382ICS2_9ZZZZ</name>
<evidence type="ECO:0000256" key="1">
    <source>
        <dbReference type="SAM" id="Phobius"/>
    </source>
</evidence>
<feature type="transmembrane region" description="Helical" evidence="1">
    <location>
        <begin position="30"/>
        <end position="48"/>
    </location>
</feature>
<sequence length="110" mass="12634">MLRQRIITALIALSVLGVILYVLPADIARFLMALLILIGSWEWSGFCFRTKDSRRLIYVVFVGTFISILYIVLPDPLLLATLFKAALGWWLLAMVWMFFFPTPVPKLVAW</sequence>